<dbReference type="EMBL" id="JAAQYK010000008">
    <property type="protein sequence ID" value="NNA46857.1"/>
    <property type="molecule type" value="Genomic_DNA"/>
</dbReference>
<dbReference type="GeneID" id="45730692"/>
<evidence type="ECO:0000313" key="7">
    <source>
        <dbReference type="Proteomes" id="UP000583279"/>
    </source>
</evidence>
<evidence type="ECO:0000313" key="3">
    <source>
        <dbReference type="EMBL" id="NNA46857.1"/>
    </source>
</evidence>
<keyword evidence="4" id="KW-0378">Hydrolase</keyword>
<gene>
    <name evidence="2" type="ORF">GIW47_15535</name>
    <name evidence="4" type="ORF">HBO13_25990</name>
    <name evidence="3" type="ORF">HBO18_22320</name>
    <name evidence="5" type="ORF">HBO30_04845</name>
</gene>
<dbReference type="RefSeq" id="WP_057709529.1">
    <property type="nucleotide sequence ID" value="NZ_BSCR01000030.1"/>
</dbReference>
<dbReference type="InterPro" id="IPR021459">
    <property type="entry name" value="GH101-related"/>
</dbReference>
<evidence type="ECO:0000313" key="9">
    <source>
        <dbReference type="Proteomes" id="UP000814074"/>
    </source>
</evidence>
<dbReference type="Proteomes" id="UP000583279">
    <property type="component" value="Unassembled WGS sequence"/>
</dbReference>
<reference evidence="6 7" key="2">
    <citation type="journal article" date="2020" name="Front. Microbiol.">
        <title>Genetic Organization of the aprX-lipA2 Operon Affects the Proteolytic Potential of Pseudomonas Species in Milk.</title>
        <authorList>
            <person name="Maier C."/>
            <person name="Huptas C."/>
            <person name="von Neubeck M."/>
            <person name="Scherer S."/>
            <person name="Wenning M."/>
            <person name="Lucking G."/>
        </authorList>
    </citation>
    <scope>NUCLEOTIDE SEQUENCE [LARGE SCALE GENOMIC DNA]</scope>
    <source>
        <strain evidence="3 7">WS 4997</strain>
        <strain evidence="5 8">WS 5404</strain>
        <strain evidence="4 6">WS 5405</strain>
    </source>
</reference>
<organism evidence="4 6">
    <name type="scientific">Pseudomonas lactis</name>
    <dbReference type="NCBI Taxonomy" id="1615674"/>
    <lineage>
        <taxon>Bacteria</taxon>
        <taxon>Pseudomonadati</taxon>
        <taxon>Pseudomonadota</taxon>
        <taxon>Gammaproteobacteria</taxon>
        <taxon>Pseudomonadales</taxon>
        <taxon>Pseudomonadaceae</taxon>
        <taxon>Pseudomonas</taxon>
    </lineage>
</organism>
<feature type="chain" id="PRO_5044662276" evidence="1">
    <location>
        <begin position="22"/>
        <end position="737"/>
    </location>
</feature>
<evidence type="ECO:0000313" key="4">
    <source>
        <dbReference type="EMBL" id="NNA76095.1"/>
    </source>
</evidence>
<keyword evidence="1" id="KW-0732">Signal</keyword>
<dbReference type="EMBL" id="JAAQYH010000015">
    <property type="protein sequence ID" value="NNA76095.1"/>
    <property type="molecule type" value="Genomic_DNA"/>
</dbReference>
<keyword evidence="9" id="KW-1185">Reference proteome</keyword>
<evidence type="ECO:0000313" key="2">
    <source>
        <dbReference type="EMBL" id="MCF5154014.1"/>
    </source>
</evidence>
<accession>A0A7Y1QCD8</accession>
<dbReference type="Proteomes" id="UP000814074">
    <property type="component" value="Unassembled WGS sequence"/>
</dbReference>
<comment type="caution">
    <text evidence="4">The sequence shown here is derived from an EMBL/GenBank/DDBJ whole genome shotgun (WGS) entry which is preliminary data.</text>
</comment>
<dbReference type="Proteomes" id="UP000586252">
    <property type="component" value="Unassembled WGS sequence"/>
</dbReference>
<evidence type="ECO:0000313" key="6">
    <source>
        <dbReference type="Proteomes" id="UP000535954"/>
    </source>
</evidence>
<evidence type="ECO:0000256" key="1">
    <source>
        <dbReference type="SAM" id="SignalP"/>
    </source>
</evidence>
<dbReference type="EMBL" id="JAAQYI010000002">
    <property type="protein sequence ID" value="NNA78041.1"/>
    <property type="molecule type" value="Genomic_DNA"/>
</dbReference>
<dbReference type="AlphaFoldDB" id="A0A7Y1QCD8"/>
<dbReference type="EMBL" id="WKDU01000016">
    <property type="protein sequence ID" value="MCF5154014.1"/>
    <property type="molecule type" value="Genomic_DNA"/>
</dbReference>
<feature type="signal peptide" evidence="1">
    <location>
        <begin position="1"/>
        <end position="21"/>
    </location>
</feature>
<protein>
    <submittedName>
        <fullName evidence="4">Glycoside hydrolase</fullName>
    </submittedName>
</protein>
<name>A0A7Y1QCD8_9PSED</name>
<reference evidence="2 9" key="1">
    <citation type="submission" date="2019-11" db="EMBL/GenBank/DDBJ databases">
        <title>Epiphytic Pseudomonas syringae from cherry orchards.</title>
        <authorList>
            <person name="Hulin M.T."/>
        </authorList>
    </citation>
    <scope>NUCLEOTIDE SEQUENCE [LARGE SCALE GENOMIC DNA]</scope>
    <source>
        <strain evidence="2 9">PA-6-3B</strain>
    </source>
</reference>
<dbReference type="Proteomes" id="UP000535954">
    <property type="component" value="Unassembled WGS sequence"/>
</dbReference>
<dbReference type="Pfam" id="PF11308">
    <property type="entry name" value="Glyco_hydro_129"/>
    <property type="match status" value="1"/>
</dbReference>
<evidence type="ECO:0000313" key="8">
    <source>
        <dbReference type="Proteomes" id="UP000586252"/>
    </source>
</evidence>
<sequence>MQCLRFTLLLCALLLAPPTFAATVLENALWRVELDPATLALRVTPAGQASVQASSGVAAHAVSQLRITPDQATWQWDNGAYRLSARLQQRDLALTINAREPGELALLRQPAEAMGRGLIWPLAEGHYVPAGNAIWNAFLLERGEFNTTQDLSLPLWGVDHAGFTLNWLLTNPYNNRLQWQADGNGLALSASHEFTPLAPDAPMTLRLSLGDADPLAGAKRYRQWLVEQGRYEPLADKLRQTPEAQKLLGASHVYLWDNGLLALGDVRDWPKLIKRLRSHELKTLMDKESAQLLAQSTPLNRYEQTVLLRGLNAAINTKARQAWQVEEPDMTRLAARYGELRSELAVDFAGALSDSPQTWGSSTIQALRDAGLQRLLLTLGEGWEGGLWHPEAIRAGVDAGFLMAPYDSYETALSATENPDWTTAHLGAKAYRDCAIVLKDGKLKTGFQKSGHYTDPRCVRPLLEARVKAVQAKAGFNAWFLDAYATSMLFDSYRSDASMTQAQNAEGNIEASRWINTVPKLVTGSEDGNAITAQGILFAHGMQTPVIGWGDPEMTKDQQSPYFVGNWYPTEQPAVFFKSVPLKEPFRTVYFEPTMRLPLYQAVFHGSVITTHHWLFDSLKLSNVQVENELTQLLYNVPPLYHLSTATLKQRLPVIQRQDAFFRALHQRLATQAMIDFRWLSDDRQVQQTTFADGTRLVANFSGQIREIAGATLDEYSITAFEAGDNVMQYRAGNPLH</sequence>
<dbReference type="GO" id="GO:0016787">
    <property type="term" value="F:hydrolase activity"/>
    <property type="evidence" value="ECO:0007669"/>
    <property type="project" value="UniProtKB-KW"/>
</dbReference>
<proteinExistence type="predicted"/>
<evidence type="ECO:0000313" key="5">
    <source>
        <dbReference type="EMBL" id="NNA78041.1"/>
    </source>
</evidence>